<sequence>MAKKKTTVYLDESVLRATKVFAARTGRREYEIVDAALRGYLGLSAVEAVWKRSTLTEEEATRLAYEELQAIRYERGGTQ</sequence>
<organism evidence="1">
    <name type="scientific">mine drainage metagenome</name>
    <dbReference type="NCBI Taxonomy" id="410659"/>
    <lineage>
        <taxon>unclassified sequences</taxon>
        <taxon>metagenomes</taxon>
        <taxon>ecological metagenomes</taxon>
    </lineage>
</organism>
<proteinExistence type="predicted"/>
<dbReference type="GO" id="GO:0016874">
    <property type="term" value="F:ligase activity"/>
    <property type="evidence" value="ECO:0007669"/>
    <property type="project" value="UniProtKB-KW"/>
</dbReference>
<reference evidence="1" key="2">
    <citation type="journal article" date="2014" name="ISME J.">
        <title>Microbial stratification in low pH oxic and suboxic macroscopic growths along an acid mine drainage.</title>
        <authorList>
            <person name="Mendez-Garcia C."/>
            <person name="Mesa V."/>
            <person name="Sprenger R.R."/>
            <person name="Richter M."/>
            <person name="Diez M.S."/>
            <person name="Solano J."/>
            <person name="Bargiela R."/>
            <person name="Golyshina O.V."/>
            <person name="Manteca A."/>
            <person name="Ramos J.L."/>
            <person name="Gallego J.R."/>
            <person name="Llorente I."/>
            <person name="Martins Dos Santos V.A."/>
            <person name="Jensen O.N."/>
            <person name="Pelaez A.I."/>
            <person name="Sanchez J."/>
            <person name="Ferrer M."/>
        </authorList>
    </citation>
    <scope>NUCLEOTIDE SEQUENCE</scope>
</reference>
<reference evidence="1" key="1">
    <citation type="submission" date="2013-08" db="EMBL/GenBank/DDBJ databases">
        <authorList>
            <person name="Mendez C."/>
            <person name="Richter M."/>
            <person name="Ferrer M."/>
            <person name="Sanchez J."/>
        </authorList>
    </citation>
    <scope>NUCLEOTIDE SEQUENCE</scope>
</reference>
<evidence type="ECO:0000313" key="1">
    <source>
        <dbReference type="EMBL" id="EQD50745.1"/>
    </source>
</evidence>
<dbReference type="EMBL" id="AUZY01007204">
    <property type="protein sequence ID" value="EQD50745.1"/>
    <property type="molecule type" value="Genomic_DNA"/>
</dbReference>
<gene>
    <name evidence="1" type="ORF">B1B_11125</name>
</gene>
<protein>
    <submittedName>
        <fullName evidence="1">D-alanine-D-alanine ligase</fullName>
    </submittedName>
</protein>
<comment type="caution">
    <text evidence="1">The sequence shown here is derived from an EMBL/GenBank/DDBJ whole genome shotgun (WGS) entry which is preliminary data.</text>
</comment>
<name>T1B954_9ZZZZ</name>
<accession>T1B954</accession>
<dbReference type="AlphaFoldDB" id="T1B954"/>
<keyword evidence="1" id="KW-0436">Ligase</keyword>